<gene>
    <name evidence="12" type="ORF">BDP27DRAFT_1380270</name>
</gene>
<dbReference type="InterPro" id="IPR016024">
    <property type="entry name" value="ARM-type_fold"/>
</dbReference>
<dbReference type="GO" id="GO:0051287">
    <property type="term" value="F:NAD binding"/>
    <property type="evidence" value="ECO:0007669"/>
    <property type="project" value="InterPro"/>
</dbReference>
<sequence length="1267" mass="137120">MVVLSQSSAAGVLALLSEPDPIFKQHALKSLSTLVPRFWAEISEHIALIESLYDNDDMPQDARDSAALLASKVYYYLGEYVESLSFALGAGNAFEAESRVPGSEEYVETVMSMAIDKYIELCAQEQASGKQDKVDPRLQRIIENIFTRCISEGEYKQAVGIALESRRLDIISKIYEQTRDTSILSYAMEAVTDTGFSLSYRDTVLRFLYPLFPRPTAGDGSALAHALTRLLVTLGDPSLTVPLLVSLVPKEKLLAYQFAFDLVEGGARDHLDLVRSQLPAGTDDSLESRSSIYHTALTLQNAFMHSGTTSDLFLRENLEWLGLASNWSKFSATAGLGVIHKGYYEQGMTILGPYLPQNGNESNIPGAAYSEGGALYALGLINAGCGTEISGFLRDSLRSAQGEVVQHGAALGLGIAAMGSKNLETFEDLKNILFTDSAVAGEASGYAMGLIMLGTAAEEPVREMLSYARETQHEKIIRGLAIGIAFVYYGRQEEANQTVKELLAETDPILRYGGVYTLALAYAGTSNNDAVRQLLHIAVSDVSDDVRRAAVTSLAFLLFKNPSQVPRIVQLLSESYNPHVRCGATLALGIACAGTGLQDAIEILEPMTKDSVDFVRQGAFIALGMILLEQSEAASPSLATIRSLYSRVVADKHEDPMAKFGAALGQGLIDAGGRNVTINLQSRAGSRNTNAIVGMVMFCQFWYWYPLAHCACLAFEPTGIIGLDGDLKVPKFEFVSNARPSLFAYPPATPPPKKEAVAKVATAVLSTTAKVKAREKRKAVAEGDAMDMDEKPDVKAEGDGDVEMKVEGTKAATSKLSKKEPPSESLPNLSRVTPAQLAYITFPSEGKYQPVRAVTAKPASARAGKAIKHIEEKAAGGGGILILVDRRPEEEAEFIQFETVIQQPPAEAAETSDAPQSVGSGPHIALNESAPEADVPSAFEVSFLCVLTTMIRVAILDDYQKVALTTADWSPFAGKLDIHVFTDTLLDEESLAKRLEPYEIICTMRERTKFLPPLLDRLPNLRLITTTGRTNRGIDVEYAKQKGILVCGTGGGGNATVEHIWALIMSVARYIVTEHMNIKAGNPQWQTVVPMGLSGATLGLIGVGRLGKAIAKIAKVFDMKVVGWSPNFTPERAAEAGVEFAASKEELLKQSDIVSIHMVLSERSKHIIGAADLATMKNTAFIVNTSRGPLIDEAALVHVLQNKRIAGAGLDVFDVEPLQFDNPLRVLENVTLSPHNGYVSTTNYEVFWKDTVDNIQAYLDGNPRSLL</sequence>
<evidence type="ECO:0000259" key="9">
    <source>
        <dbReference type="Pfam" id="PF02826"/>
    </source>
</evidence>
<evidence type="ECO:0000256" key="1">
    <source>
        <dbReference type="ARBA" id="ARBA00002187"/>
    </source>
</evidence>
<evidence type="ECO:0000313" key="13">
    <source>
        <dbReference type="Proteomes" id="UP000772434"/>
    </source>
</evidence>
<feature type="region of interest" description="Disordered" evidence="7">
    <location>
        <begin position="776"/>
        <end position="829"/>
    </location>
</feature>
<feature type="domain" description="26S proteasome regulatory subunit RPN2 C-terminal" evidence="10">
    <location>
        <begin position="718"/>
        <end position="853"/>
    </location>
</feature>
<name>A0A9P5Q669_9AGAR</name>
<dbReference type="PANTHER" id="PTHR10943">
    <property type="entry name" value="26S PROTEASOME NON-ATPASE REGULATORY SUBUNIT"/>
    <property type="match status" value="1"/>
</dbReference>
<dbReference type="GO" id="GO:0005634">
    <property type="term" value="C:nucleus"/>
    <property type="evidence" value="ECO:0007669"/>
    <property type="project" value="TreeGrafter"/>
</dbReference>
<evidence type="ECO:0000313" key="12">
    <source>
        <dbReference type="EMBL" id="KAF9076178.1"/>
    </source>
</evidence>
<dbReference type="GO" id="GO:0016616">
    <property type="term" value="F:oxidoreductase activity, acting on the CH-OH group of donors, NAD or NADP as acceptor"/>
    <property type="evidence" value="ECO:0007669"/>
    <property type="project" value="InterPro"/>
</dbReference>
<dbReference type="InterPro" id="IPR011989">
    <property type="entry name" value="ARM-like"/>
</dbReference>
<dbReference type="CDD" id="cd12169">
    <property type="entry name" value="PGDH_like_1"/>
    <property type="match status" value="1"/>
</dbReference>
<dbReference type="InterPro" id="IPR029753">
    <property type="entry name" value="D-isomer_DH_CS"/>
</dbReference>
<feature type="domain" description="D-isomer specific 2-hydroxyacid dehydrogenase catalytic" evidence="8">
    <location>
        <begin position="973"/>
        <end position="1262"/>
    </location>
</feature>
<dbReference type="InterPro" id="IPR036291">
    <property type="entry name" value="NAD(P)-bd_dom_sf"/>
</dbReference>
<dbReference type="Gene3D" id="3.40.50.720">
    <property type="entry name" value="NAD(P)-binding Rossmann-like Domain"/>
    <property type="match status" value="2"/>
</dbReference>
<evidence type="ECO:0000259" key="10">
    <source>
        <dbReference type="Pfam" id="PF18004"/>
    </source>
</evidence>
<dbReference type="GO" id="GO:0034515">
    <property type="term" value="C:proteasome storage granule"/>
    <property type="evidence" value="ECO:0007669"/>
    <property type="project" value="TreeGrafter"/>
</dbReference>
<evidence type="ECO:0000256" key="3">
    <source>
        <dbReference type="ARBA" id="ARBA00015684"/>
    </source>
</evidence>
<feature type="domain" description="D-isomer specific 2-hydroxyacid dehydrogenase NAD-binding" evidence="9">
    <location>
        <begin position="1062"/>
        <end position="1237"/>
    </location>
</feature>
<feature type="region of interest" description="Disordered" evidence="7">
    <location>
        <begin position="905"/>
        <end position="927"/>
    </location>
</feature>
<dbReference type="EMBL" id="JADNRY010000007">
    <property type="protein sequence ID" value="KAF9076178.1"/>
    <property type="molecule type" value="Genomic_DNA"/>
</dbReference>
<keyword evidence="4" id="KW-0677">Repeat</keyword>
<dbReference type="InterPro" id="IPR040623">
    <property type="entry name" value="RPN2_C"/>
</dbReference>
<comment type="function">
    <text evidence="1">Acts as a regulatory subunit of the 26S proteasome which is involved in the ATP-dependent degradation of ubiquitinated proteins.</text>
</comment>
<dbReference type="OrthoDB" id="261572at2759"/>
<dbReference type="Gene3D" id="1.25.10.10">
    <property type="entry name" value="Leucine-rich Repeat Variant"/>
    <property type="match status" value="1"/>
</dbReference>
<accession>A0A9P5Q669</accession>
<comment type="similarity">
    <text evidence="2">Belongs to the proteasome subunit S1 family.</text>
</comment>
<dbReference type="InterPro" id="IPR002015">
    <property type="entry name" value="Proteasome/cyclosome_rpt"/>
</dbReference>
<dbReference type="InterPro" id="IPR006139">
    <property type="entry name" value="D-isomer_2_OHA_DH_cat_dom"/>
</dbReference>
<dbReference type="InterPro" id="IPR048570">
    <property type="entry name" value="PSMD1_RPN2_N"/>
</dbReference>
<dbReference type="Pfam" id="PF18004">
    <property type="entry name" value="RPN2_C"/>
    <property type="match status" value="1"/>
</dbReference>
<feature type="domain" description="26S proteasome non-ATPase regulatory subunit 1/RPN2 N-terminal" evidence="11">
    <location>
        <begin position="8"/>
        <end position="284"/>
    </location>
</feature>
<feature type="compositionally biased region" description="Basic and acidic residues" evidence="7">
    <location>
        <begin position="788"/>
        <end position="808"/>
    </location>
</feature>
<dbReference type="GO" id="GO:0043161">
    <property type="term" value="P:proteasome-mediated ubiquitin-dependent protein catabolic process"/>
    <property type="evidence" value="ECO:0007669"/>
    <property type="project" value="TreeGrafter"/>
</dbReference>
<keyword evidence="6" id="KW-0560">Oxidoreductase</keyword>
<dbReference type="SUPFAM" id="SSF48371">
    <property type="entry name" value="ARM repeat"/>
    <property type="match status" value="1"/>
</dbReference>
<dbReference type="PANTHER" id="PTHR10943:SF2">
    <property type="entry name" value="26S PROTEASOME NON-ATPASE REGULATORY SUBUNIT 1"/>
    <property type="match status" value="1"/>
</dbReference>
<dbReference type="Pfam" id="PF02826">
    <property type="entry name" value="2-Hacid_dh_C"/>
    <property type="match status" value="1"/>
</dbReference>
<evidence type="ECO:0000259" key="8">
    <source>
        <dbReference type="Pfam" id="PF00389"/>
    </source>
</evidence>
<evidence type="ECO:0000256" key="5">
    <source>
        <dbReference type="ARBA" id="ARBA00022942"/>
    </source>
</evidence>
<keyword evidence="5" id="KW-0647">Proteasome</keyword>
<dbReference type="SUPFAM" id="SSF52283">
    <property type="entry name" value="Formate/glycerate dehydrogenase catalytic domain-like"/>
    <property type="match status" value="1"/>
</dbReference>
<dbReference type="Pfam" id="PF01851">
    <property type="entry name" value="PC_rep"/>
    <property type="match status" value="1"/>
</dbReference>
<organism evidence="12 13">
    <name type="scientific">Rhodocollybia butyracea</name>
    <dbReference type="NCBI Taxonomy" id="206335"/>
    <lineage>
        <taxon>Eukaryota</taxon>
        <taxon>Fungi</taxon>
        <taxon>Dikarya</taxon>
        <taxon>Basidiomycota</taxon>
        <taxon>Agaricomycotina</taxon>
        <taxon>Agaricomycetes</taxon>
        <taxon>Agaricomycetidae</taxon>
        <taxon>Agaricales</taxon>
        <taxon>Marasmiineae</taxon>
        <taxon>Omphalotaceae</taxon>
        <taxon>Rhodocollybia</taxon>
    </lineage>
</organism>
<protein>
    <recommendedName>
        <fullName evidence="3">26S proteasome regulatory subunit RPN2</fullName>
    </recommendedName>
</protein>
<dbReference type="InterPro" id="IPR006140">
    <property type="entry name" value="D-isomer_DH_NAD-bd"/>
</dbReference>
<evidence type="ECO:0000259" key="11">
    <source>
        <dbReference type="Pfam" id="PF21505"/>
    </source>
</evidence>
<dbReference type="AlphaFoldDB" id="A0A9P5Q669"/>
<dbReference type="Proteomes" id="UP000772434">
    <property type="component" value="Unassembled WGS sequence"/>
</dbReference>
<evidence type="ECO:0000256" key="2">
    <source>
        <dbReference type="ARBA" id="ARBA00006308"/>
    </source>
</evidence>
<proteinExistence type="inferred from homology"/>
<dbReference type="FunFam" id="1.25.10.10:FF:000017">
    <property type="entry name" value="26S proteasome non-ATPase regulatory subunit 1"/>
    <property type="match status" value="1"/>
</dbReference>
<dbReference type="Pfam" id="PF21505">
    <property type="entry name" value="RPN2_N"/>
    <property type="match status" value="1"/>
</dbReference>
<evidence type="ECO:0000256" key="7">
    <source>
        <dbReference type="SAM" id="MobiDB-lite"/>
    </source>
</evidence>
<dbReference type="Pfam" id="PF00389">
    <property type="entry name" value="2-Hacid_dh"/>
    <property type="match status" value="1"/>
</dbReference>
<reference evidence="12" key="1">
    <citation type="submission" date="2020-11" db="EMBL/GenBank/DDBJ databases">
        <authorList>
            <consortium name="DOE Joint Genome Institute"/>
            <person name="Ahrendt S."/>
            <person name="Riley R."/>
            <person name="Andreopoulos W."/>
            <person name="Labutti K."/>
            <person name="Pangilinan J."/>
            <person name="Ruiz-Duenas F.J."/>
            <person name="Barrasa J.M."/>
            <person name="Sanchez-Garcia M."/>
            <person name="Camarero S."/>
            <person name="Miyauchi S."/>
            <person name="Serrano A."/>
            <person name="Linde D."/>
            <person name="Babiker R."/>
            <person name="Drula E."/>
            <person name="Ayuso-Fernandez I."/>
            <person name="Pacheco R."/>
            <person name="Padilla G."/>
            <person name="Ferreira P."/>
            <person name="Barriuso J."/>
            <person name="Kellner H."/>
            <person name="Castanera R."/>
            <person name="Alfaro M."/>
            <person name="Ramirez L."/>
            <person name="Pisabarro A.G."/>
            <person name="Kuo A."/>
            <person name="Tritt A."/>
            <person name="Lipzen A."/>
            <person name="He G."/>
            <person name="Yan M."/>
            <person name="Ng V."/>
            <person name="Cullen D."/>
            <person name="Martin F."/>
            <person name="Rosso M.-N."/>
            <person name="Henrissat B."/>
            <person name="Hibbett D."/>
            <person name="Martinez A.T."/>
            <person name="Grigoriev I.V."/>
        </authorList>
    </citation>
    <scope>NUCLEOTIDE SEQUENCE</scope>
    <source>
        <strain evidence="12">AH 40177</strain>
    </source>
</reference>
<dbReference type="GO" id="GO:0008540">
    <property type="term" value="C:proteasome regulatory particle, base subcomplex"/>
    <property type="evidence" value="ECO:0007669"/>
    <property type="project" value="TreeGrafter"/>
</dbReference>
<dbReference type="Pfam" id="PF13646">
    <property type="entry name" value="HEAT_2"/>
    <property type="match status" value="1"/>
</dbReference>
<keyword evidence="13" id="KW-1185">Reference proteome</keyword>
<comment type="caution">
    <text evidence="12">The sequence shown here is derived from an EMBL/GenBank/DDBJ whole genome shotgun (WGS) entry which is preliminary data.</text>
</comment>
<dbReference type="SUPFAM" id="SSF51735">
    <property type="entry name" value="NAD(P)-binding Rossmann-fold domains"/>
    <property type="match status" value="1"/>
</dbReference>
<evidence type="ECO:0000256" key="6">
    <source>
        <dbReference type="ARBA" id="ARBA00023002"/>
    </source>
</evidence>
<dbReference type="PROSITE" id="PS00671">
    <property type="entry name" value="D_2_HYDROXYACID_DH_3"/>
    <property type="match status" value="1"/>
</dbReference>
<evidence type="ECO:0000256" key="4">
    <source>
        <dbReference type="ARBA" id="ARBA00022737"/>
    </source>
</evidence>